<dbReference type="GO" id="GO:0048731">
    <property type="term" value="P:system development"/>
    <property type="evidence" value="ECO:0007669"/>
    <property type="project" value="UniProtKB-ARBA"/>
</dbReference>
<dbReference type="PROSITE" id="PS51115">
    <property type="entry name" value="LAMININ_IVA"/>
    <property type="match status" value="1"/>
</dbReference>
<keyword evidence="4" id="KW-0732">Signal</keyword>
<dbReference type="CDD" id="cd00055">
    <property type="entry name" value="EGF_Lam"/>
    <property type="match status" value="7"/>
</dbReference>
<dbReference type="FunFam" id="2.10.25.10:FF:000106">
    <property type="entry name" value="Heparan sulfate proteoglycan 2"/>
    <property type="match status" value="1"/>
</dbReference>
<keyword evidence="5" id="KW-0677">Repeat</keyword>
<gene>
    <name evidence="14" type="ORF">g.13622</name>
</gene>
<evidence type="ECO:0000256" key="10">
    <source>
        <dbReference type="ARBA" id="ARBA00023292"/>
    </source>
</evidence>
<evidence type="ECO:0000313" key="14">
    <source>
        <dbReference type="EMBL" id="JAS15315.1"/>
    </source>
</evidence>
<evidence type="ECO:0000256" key="6">
    <source>
        <dbReference type="ARBA" id="ARBA00022869"/>
    </source>
</evidence>
<feature type="disulfide bond" evidence="11">
    <location>
        <begin position="578"/>
        <end position="595"/>
    </location>
</feature>
<dbReference type="GO" id="GO:0005604">
    <property type="term" value="C:basement membrane"/>
    <property type="evidence" value="ECO:0007669"/>
    <property type="project" value="UniProtKB-SubCell"/>
</dbReference>
<evidence type="ECO:0000256" key="5">
    <source>
        <dbReference type="ARBA" id="ARBA00022737"/>
    </source>
</evidence>
<evidence type="ECO:0000259" key="13">
    <source>
        <dbReference type="PROSITE" id="PS51115"/>
    </source>
</evidence>
<dbReference type="InterPro" id="IPR000742">
    <property type="entry name" value="EGF"/>
</dbReference>
<organism evidence="14">
    <name type="scientific">Clastoptera arizonana</name>
    <name type="common">Arizona spittle bug</name>
    <dbReference type="NCBI Taxonomy" id="38151"/>
    <lineage>
        <taxon>Eukaryota</taxon>
        <taxon>Metazoa</taxon>
        <taxon>Ecdysozoa</taxon>
        <taxon>Arthropoda</taxon>
        <taxon>Hexapoda</taxon>
        <taxon>Insecta</taxon>
        <taxon>Pterygota</taxon>
        <taxon>Neoptera</taxon>
        <taxon>Paraneoptera</taxon>
        <taxon>Hemiptera</taxon>
        <taxon>Auchenorrhyncha</taxon>
        <taxon>Cercopoidea</taxon>
        <taxon>Clastopteridae</taxon>
        <taxon>Clastoptera</taxon>
    </lineage>
</organism>
<feature type="disulfide bond" evidence="11">
    <location>
        <begin position="576"/>
        <end position="588"/>
    </location>
</feature>
<dbReference type="InterPro" id="IPR002049">
    <property type="entry name" value="LE_dom"/>
</dbReference>
<comment type="caution">
    <text evidence="11">Lacks conserved residue(s) required for the propagation of feature annotation.</text>
</comment>
<evidence type="ECO:0000256" key="2">
    <source>
        <dbReference type="ARBA" id="ARBA00022525"/>
    </source>
</evidence>
<feature type="non-terminal residue" evidence="14">
    <location>
        <position position="664"/>
    </location>
</feature>
<keyword evidence="2" id="KW-0964">Secreted</keyword>
<feature type="disulfide bond" evidence="11">
    <location>
        <begin position="550"/>
        <end position="559"/>
    </location>
</feature>
<evidence type="ECO:0008006" key="15">
    <source>
        <dbReference type="Google" id="ProtNLM"/>
    </source>
</evidence>
<dbReference type="PROSITE" id="PS50027">
    <property type="entry name" value="EGF_LAM_2"/>
    <property type="match status" value="7"/>
</dbReference>
<dbReference type="Pfam" id="PF00053">
    <property type="entry name" value="EGF_laminin"/>
    <property type="match status" value="6"/>
</dbReference>
<keyword evidence="7" id="KW-0175">Coiled coil</keyword>
<feature type="disulfide bond" evidence="11">
    <location>
        <begin position="500"/>
        <end position="509"/>
    </location>
</feature>
<feature type="disulfide bond" evidence="11">
    <location>
        <begin position="624"/>
        <end position="636"/>
    </location>
</feature>
<dbReference type="PROSITE" id="PS01248">
    <property type="entry name" value="EGF_LAM_1"/>
    <property type="match status" value="2"/>
</dbReference>
<feature type="disulfide bond" evidence="11">
    <location>
        <begin position="645"/>
        <end position="654"/>
    </location>
</feature>
<feature type="disulfide bond" evidence="11">
    <location>
        <begin position="597"/>
        <end position="606"/>
    </location>
</feature>
<feature type="disulfide bond" evidence="11">
    <location>
        <begin position="626"/>
        <end position="643"/>
    </location>
</feature>
<dbReference type="InterPro" id="IPR056863">
    <property type="entry name" value="LMN_ATRN_NET-like_EGF"/>
</dbReference>
<dbReference type="SMART" id="SM00180">
    <property type="entry name" value="EGF_Lam"/>
    <property type="match status" value="9"/>
</dbReference>
<keyword evidence="10 11" id="KW-0424">Laminin EGF-like domain</keyword>
<protein>
    <recommendedName>
        <fullName evidence="15">Laminin IV type A domain-containing protein</fullName>
    </recommendedName>
</protein>
<evidence type="ECO:0000256" key="7">
    <source>
        <dbReference type="ARBA" id="ARBA00023054"/>
    </source>
</evidence>
<dbReference type="SMART" id="SM00181">
    <property type="entry name" value="EGF"/>
    <property type="match status" value="5"/>
</dbReference>
<dbReference type="FunFam" id="2.10.25.10:FF:000135">
    <property type="entry name" value="Laminin subunit beta 4"/>
    <property type="match status" value="1"/>
</dbReference>
<keyword evidence="6" id="KW-0084">Basement membrane</keyword>
<evidence type="ECO:0000256" key="11">
    <source>
        <dbReference type="PROSITE-ProRule" id="PRU00460"/>
    </source>
</evidence>
<keyword evidence="8 11" id="KW-1015">Disulfide bond</keyword>
<keyword evidence="9" id="KW-0325">Glycoprotein</keyword>
<feature type="disulfide bond" evidence="11">
    <location>
        <begin position="63"/>
        <end position="72"/>
    </location>
</feature>
<dbReference type="InterPro" id="IPR050440">
    <property type="entry name" value="Laminin/Netrin_ECM"/>
</dbReference>
<feature type="domain" description="Laminin EGF-like" evidence="12">
    <location>
        <begin position="528"/>
        <end position="575"/>
    </location>
</feature>
<feature type="domain" description="Laminin EGF-like" evidence="12">
    <location>
        <begin position="374"/>
        <end position="423"/>
    </location>
</feature>
<dbReference type="PRINTS" id="PR00011">
    <property type="entry name" value="EGFLAMININ"/>
</dbReference>
<sequence>IQKHTTGVNCDQCEIGWYRPLGVRPDANVPCLPCDCFKLGSSGSCVRDDSQAHLGKPAGTCDCLVGFTGTKCDKCALGFYKFPNCEPCPCDADGSMPSLDCGDTCICKKNVEGEFCNRCKQGYFFLDRDNPDGCTECYCSGVSKTCVEASGYRVQEVNSLNGWLVSDITGTYSAVPSVDTNTHLLSVGYYELPDVENYYWLAPEVYRGNRLTSYGATLTFRVSWVVIRGDTSGKPTSGPDVILVGSNGMKIGYGESFYHQNNMSVTVQLVENGWYEINKDGKSITRSDLLNILTDVKYLMIRAKFHTDQVEGSLESVCLETGVEGTSGTAVGYLEQCSCPPGYKGLSCESCDFGYARILPDSSTPHQQAVCSKCNCNGHAESCDTTTGQCGICEHHTVGLNCERCAFGYYGDAQQETPDDCKRCACPLEDSENNFSPSCEVDKSGKDYICNDCPEGYQGKHCEECTPGYFGNPLEKGSKCKKCDCNEGPCDPLTGQCLSCRGNTEGWRCERCKPVHYGDPKMFDCKPCDCSEIGVVKTDECDAESGQCGCKDKYTGRACDQCQAGLGNITAGCISCNCDPIGSTSSLCNPVSGQCSCHQGVGGSKCQQCLPLHYGFSDTGCKKCECNELGSVTQDCDIDTGQCDCVDHVVGRACDNCQVGWWGL</sequence>
<dbReference type="AlphaFoldDB" id="A0A1B6CPN2"/>
<dbReference type="PANTHER" id="PTHR10574:SF428">
    <property type="entry name" value="LAMININ SUBUNIT ALPHA-1-LIKE PROTEIN"/>
    <property type="match status" value="1"/>
</dbReference>
<feature type="domain" description="Laminin EGF-like" evidence="12">
    <location>
        <begin position="576"/>
        <end position="623"/>
    </location>
</feature>
<proteinExistence type="predicted"/>
<dbReference type="Gene3D" id="2.10.25.10">
    <property type="entry name" value="Laminin"/>
    <property type="match status" value="7"/>
</dbReference>
<dbReference type="Pfam" id="PF24973">
    <property type="entry name" value="EGF_LMN_ATRN"/>
    <property type="match status" value="2"/>
</dbReference>
<dbReference type="GO" id="GO:0009888">
    <property type="term" value="P:tissue development"/>
    <property type="evidence" value="ECO:0007669"/>
    <property type="project" value="TreeGrafter"/>
</dbReference>
<dbReference type="EMBL" id="GEDC01021983">
    <property type="protein sequence ID" value="JAS15315.1"/>
    <property type="molecule type" value="Transcribed_RNA"/>
</dbReference>
<dbReference type="GO" id="GO:0009887">
    <property type="term" value="P:animal organ morphogenesis"/>
    <property type="evidence" value="ECO:0007669"/>
    <property type="project" value="TreeGrafter"/>
</dbReference>
<dbReference type="FunFam" id="2.10.25.10:FF:000074">
    <property type="entry name" value="Laminin subunit alpha"/>
    <property type="match status" value="1"/>
</dbReference>
<accession>A0A1B6CPN2</accession>
<evidence type="ECO:0000256" key="1">
    <source>
        <dbReference type="ARBA" id="ARBA00004302"/>
    </source>
</evidence>
<dbReference type="SUPFAM" id="SSF57196">
    <property type="entry name" value="EGF/Laminin"/>
    <property type="match status" value="7"/>
</dbReference>
<name>A0A1B6CPN2_9HEMI</name>
<comment type="subcellular location">
    <subcellularLocation>
        <location evidence="1">Secreted</location>
        <location evidence="1">Extracellular space</location>
        <location evidence="1">Extracellular matrix</location>
        <location evidence="1">Basement membrane</location>
    </subcellularLocation>
</comment>
<evidence type="ECO:0000256" key="9">
    <source>
        <dbReference type="ARBA" id="ARBA00023180"/>
    </source>
</evidence>
<evidence type="ECO:0000259" key="12">
    <source>
        <dbReference type="PROSITE" id="PS50027"/>
    </source>
</evidence>
<keyword evidence="3" id="KW-0272">Extracellular matrix</keyword>
<feature type="non-terminal residue" evidence="14">
    <location>
        <position position="1"/>
    </location>
</feature>
<dbReference type="FunFam" id="2.10.25.10:FF:000188">
    <property type="entry name" value="Laminin subunit gamma 2"/>
    <property type="match status" value="1"/>
</dbReference>
<feature type="disulfide bond" evidence="11">
    <location>
        <begin position="107"/>
        <end position="116"/>
    </location>
</feature>
<evidence type="ECO:0000256" key="8">
    <source>
        <dbReference type="ARBA" id="ARBA00023157"/>
    </source>
</evidence>
<feature type="domain" description="Laminin EGF-like" evidence="12">
    <location>
        <begin position="88"/>
        <end position="136"/>
    </location>
</feature>
<feature type="domain" description="Laminin EGF-like" evidence="12">
    <location>
        <begin position="483"/>
        <end position="527"/>
    </location>
</feature>
<evidence type="ECO:0000256" key="4">
    <source>
        <dbReference type="ARBA" id="ARBA00022729"/>
    </source>
</evidence>
<dbReference type="FunFam" id="2.10.25.10:FF:000033">
    <property type="entry name" value="Laminin subunit alpha 2"/>
    <property type="match status" value="1"/>
</dbReference>
<feature type="domain" description="Laminin EGF-like" evidence="12">
    <location>
        <begin position="624"/>
        <end position="664"/>
    </location>
</feature>
<evidence type="ECO:0000256" key="3">
    <source>
        <dbReference type="ARBA" id="ARBA00022530"/>
    </source>
</evidence>
<dbReference type="PANTHER" id="PTHR10574">
    <property type="entry name" value="NETRIN/LAMININ-RELATED"/>
    <property type="match status" value="1"/>
</dbReference>
<dbReference type="Pfam" id="PF00052">
    <property type="entry name" value="Laminin_B"/>
    <property type="match status" value="1"/>
</dbReference>
<dbReference type="SMART" id="SM00281">
    <property type="entry name" value="LamB"/>
    <property type="match status" value="1"/>
</dbReference>
<dbReference type="PROSITE" id="PS00022">
    <property type="entry name" value="EGF_1"/>
    <property type="match status" value="1"/>
</dbReference>
<dbReference type="Gene3D" id="2.170.300.10">
    <property type="entry name" value="Tie2 ligand-binding domain superfamily"/>
    <property type="match status" value="1"/>
</dbReference>
<feature type="disulfide bond" evidence="11">
    <location>
        <begin position="393"/>
        <end position="402"/>
    </location>
</feature>
<reference evidence="14" key="1">
    <citation type="submission" date="2015-12" db="EMBL/GenBank/DDBJ databases">
        <title>De novo transcriptome assembly of four potential Pierce s Disease insect vectors from Arizona vineyards.</title>
        <authorList>
            <person name="Tassone E.E."/>
        </authorList>
    </citation>
    <scope>NUCLEOTIDE SEQUENCE</scope>
</reference>
<dbReference type="InterPro" id="IPR000034">
    <property type="entry name" value="Laminin_IV"/>
</dbReference>
<feature type="domain" description="Laminin IV type A" evidence="13">
    <location>
        <begin position="158"/>
        <end position="336"/>
    </location>
</feature>
<feature type="domain" description="Laminin EGF-like" evidence="12">
    <location>
        <begin position="34"/>
        <end position="87"/>
    </location>
</feature>